<dbReference type="EMBL" id="CM051405">
    <property type="protein sequence ID" value="KAJ4704467.1"/>
    <property type="molecule type" value="Genomic_DNA"/>
</dbReference>
<evidence type="ECO:0000313" key="1">
    <source>
        <dbReference type="EMBL" id="KAJ4704467.1"/>
    </source>
</evidence>
<keyword evidence="2" id="KW-1185">Reference proteome</keyword>
<organism evidence="1 2">
    <name type="scientific">Melia azedarach</name>
    <name type="common">Chinaberry tree</name>
    <dbReference type="NCBI Taxonomy" id="155640"/>
    <lineage>
        <taxon>Eukaryota</taxon>
        <taxon>Viridiplantae</taxon>
        <taxon>Streptophyta</taxon>
        <taxon>Embryophyta</taxon>
        <taxon>Tracheophyta</taxon>
        <taxon>Spermatophyta</taxon>
        <taxon>Magnoliopsida</taxon>
        <taxon>eudicotyledons</taxon>
        <taxon>Gunneridae</taxon>
        <taxon>Pentapetalae</taxon>
        <taxon>rosids</taxon>
        <taxon>malvids</taxon>
        <taxon>Sapindales</taxon>
        <taxon>Meliaceae</taxon>
        <taxon>Melia</taxon>
    </lineage>
</organism>
<sequence>MALLVIVVHQDLELEQLDVKTAFLHGELEEEIYMTQPDGFQVPSKEDYVYKLKKSLYGLKQSLRPDLVQSVSVVSRFMGEPCKEHWQAVKRIFRYLKGIFDVGLIYGGDTQCLVTGFSDFDYTRDVDSRRSMIGYAFTLGSSVFQLESYFVAYSDFVYYRSRVHGIDRSSQRGNLVEMIGQ</sequence>
<gene>
    <name evidence="1" type="ORF">OWV82_021370</name>
</gene>
<protein>
    <submittedName>
        <fullName evidence="1">Retrovirus-related Pol polyprotein from transposon TNT 1-94</fullName>
    </submittedName>
</protein>
<accession>A0ACC1WZE5</accession>
<evidence type="ECO:0000313" key="2">
    <source>
        <dbReference type="Proteomes" id="UP001164539"/>
    </source>
</evidence>
<dbReference type="Proteomes" id="UP001164539">
    <property type="component" value="Chromosome 12"/>
</dbReference>
<proteinExistence type="predicted"/>
<name>A0ACC1WZE5_MELAZ</name>
<reference evidence="1 2" key="1">
    <citation type="journal article" date="2023" name="Science">
        <title>Complex scaffold remodeling in plant triterpene biosynthesis.</title>
        <authorList>
            <person name="De La Pena R."/>
            <person name="Hodgson H."/>
            <person name="Liu J.C."/>
            <person name="Stephenson M.J."/>
            <person name="Martin A.C."/>
            <person name="Owen C."/>
            <person name="Harkess A."/>
            <person name="Leebens-Mack J."/>
            <person name="Jimenez L.E."/>
            <person name="Osbourn A."/>
            <person name="Sattely E.S."/>
        </authorList>
    </citation>
    <scope>NUCLEOTIDE SEQUENCE [LARGE SCALE GENOMIC DNA]</scope>
    <source>
        <strain evidence="2">cv. JPN11</strain>
        <tissue evidence="1">Leaf</tissue>
    </source>
</reference>
<comment type="caution">
    <text evidence="1">The sequence shown here is derived from an EMBL/GenBank/DDBJ whole genome shotgun (WGS) entry which is preliminary data.</text>
</comment>